<dbReference type="PANTHER" id="PTHR12307">
    <property type="entry name" value="PROTEIN PHOSPHATASE 1 REGULATORY SUBUNIT"/>
    <property type="match status" value="1"/>
</dbReference>
<evidence type="ECO:0000256" key="1">
    <source>
        <dbReference type="SAM" id="MobiDB-lite"/>
    </source>
</evidence>
<dbReference type="Gene3D" id="2.60.40.2440">
    <property type="entry name" value="Carbohydrate binding type-21 domain"/>
    <property type="match status" value="1"/>
</dbReference>
<dbReference type="InterPro" id="IPR005036">
    <property type="entry name" value="CBM21_dom"/>
</dbReference>
<comment type="caution">
    <text evidence="3">The sequence shown here is derived from an EMBL/GenBank/DDBJ whole genome shotgun (WGS) entry which is preliminary data.</text>
</comment>
<dbReference type="PANTHER" id="PTHR12307:SF36">
    <property type="entry name" value="GLYCOGEN-BINDING SUBUNIT 76A"/>
    <property type="match status" value="1"/>
</dbReference>
<dbReference type="GO" id="GO:0008157">
    <property type="term" value="F:protein phosphatase 1 binding"/>
    <property type="evidence" value="ECO:0007669"/>
    <property type="project" value="TreeGrafter"/>
</dbReference>
<keyword evidence="4" id="KW-1185">Reference proteome</keyword>
<dbReference type="InterPro" id="IPR050782">
    <property type="entry name" value="PP1_regulatory_subunit_3"/>
</dbReference>
<dbReference type="InterPro" id="IPR038175">
    <property type="entry name" value="CBM21_dom_sf"/>
</dbReference>
<accession>A0A9W8I2Q0</accession>
<evidence type="ECO:0000259" key="2">
    <source>
        <dbReference type="PROSITE" id="PS51159"/>
    </source>
</evidence>
<protein>
    <recommendedName>
        <fullName evidence="2">CBM21 domain-containing protein</fullName>
    </recommendedName>
</protein>
<dbReference type="Pfam" id="PF03370">
    <property type="entry name" value="CBM_21"/>
    <property type="match status" value="1"/>
</dbReference>
<organism evidence="3 4">
    <name type="scientific">Coemansia guatemalensis</name>
    <dbReference type="NCBI Taxonomy" id="2761395"/>
    <lineage>
        <taxon>Eukaryota</taxon>
        <taxon>Fungi</taxon>
        <taxon>Fungi incertae sedis</taxon>
        <taxon>Zoopagomycota</taxon>
        <taxon>Kickxellomycotina</taxon>
        <taxon>Kickxellomycetes</taxon>
        <taxon>Kickxellales</taxon>
        <taxon>Kickxellaceae</taxon>
        <taxon>Coemansia</taxon>
    </lineage>
</organism>
<feature type="region of interest" description="Disordered" evidence="1">
    <location>
        <begin position="77"/>
        <end position="97"/>
    </location>
</feature>
<evidence type="ECO:0000313" key="3">
    <source>
        <dbReference type="EMBL" id="KAJ2806198.1"/>
    </source>
</evidence>
<dbReference type="AlphaFoldDB" id="A0A9W8I2Q0"/>
<name>A0A9W8I2Q0_9FUNG</name>
<dbReference type="PROSITE" id="PS51159">
    <property type="entry name" value="CBM21"/>
    <property type="match status" value="1"/>
</dbReference>
<reference evidence="3" key="1">
    <citation type="submission" date="2022-07" db="EMBL/GenBank/DDBJ databases">
        <title>Phylogenomic reconstructions and comparative analyses of Kickxellomycotina fungi.</title>
        <authorList>
            <person name="Reynolds N.K."/>
            <person name="Stajich J.E."/>
            <person name="Barry K."/>
            <person name="Grigoriev I.V."/>
            <person name="Crous P."/>
            <person name="Smith M.E."/>
        </authorList>
    </citation>
    <scope>NUCLEOTIDE SEQUENCE</scope>
    <source>
        <strain evidence="3">NRRL 1565</strain>
    </source>
</reference>
<dbReference type="OrthoDB" id="1881at2759"/>
<feature type="domain" description="CBM21" evidence="2">
    <location>
        <begin position="153"/>
        <end position="266"/>
    </location>
</feature>
<dbReference type="Proteomes" id="UP001140094">
    <property type="component" value="Unassembled WGS sequence"/>
</dbReference>
<gene>
    <name evidence="3" type="ORF">H4R20_001782</name>
</gene>
<proteinExistence type="predicted"/>
<sequence>MYISASSPSVSLLERRCGESVEGNGATGMTLRLPASGGRLHSLHQLKKRAGRVAYTPPAEVRKDSGEIVRPCLRRRSATTTATPCTPEHGPASGMRTPRFVHFGADLERVRWFFKAQSPQAVCEDAQTEEAPAEELRLTALCRPAPSFVVYEEAPVVVEQVTLGEGPRGSRAALLGTVKVHNVAFEKAVAVRYSTDQWRTTHESVATFSRTLATPQGARPGVDRFAFTVALPADAALPLTVALCVRYRVAGAEHWDSNGGANYVFRIAQPAAPAIADDDCNTVPAAPRLRAQRSQSFGGRGGRSSADAPVLPATTAADTRRYMAQSAALFASPQAAQPEFPLYQEMAWHGGSSLANSYALSSPPLASPYHQAFDDSFITSSTLSAGFSPFAAGSAPQLLAPAQSSEPQIGPIRRPVFDADGSVRTGSPLAWSHNTTASALQC</sequence>
<dbReference type="EMBL" id="JANBUO010000216">
    <property type="protein sequence ID" value="KAJ2806198.1"/>
    <property type="molecule type" value="Genomic_DNA"/>
</dbReference>
<evidence type="ECO:0000313" key="4">
    <source>
        <dbReference type="Proteomes" id="UP001140094"/>
    </source>
</evidence>
<dbReference type="GO" id="GO:0000164">
    <property type="term" value="C:protein phosphatase type 1 complex"/>
    <property type="evidence" value="ECO:0007669"/>
    <property type="project" value="TreeGrafter"/>
</dbReference>